<keyword evidence="2" id="KW-0560">Oxidoreductase</keyword>
<name>A0AAE4V3U1_9NOCA</name>
<dbReference type="CDD" id="cd01058">
    <property type="entry name" value="AAMH_B"/>
    <property type="match status" value="1"/>
</dbReference>
<dbReference type="AlphaFoldDB" id="A0AAE4V3U1"/>
<dbReference type="InterPro" id="IPR009078">
    <property type="entry name" value="Ferritin-like_SF"/>
</dbReference>
<dbReference type="InterPro" id="IPR012078">
    <property type="entry name" value="MP_mOase_hydro"/>
</dbReference>
<dbReference type="GO" id="GO:0016709">
    <property type="term" value="F:oxidoreductase activity, acting on paired donors, with incorporation or reduction of molecular oxygen, NAD(P)H as one donor, and incorporation of one atom of oxygen"/>
    <property type="evidence" value="ECO:0007669"/>
    <property type="project" value="InterPro"/>
</dbReference>
<dbReference type="SUPFAM" id="SSF47240">
    <property type="entry name" value="Ferritin-like"/>
    <property type="match status" value="1"/>
</dbReference>
<evidence type="ECO:0000313" key="7">
    <source>
        <dbReference type="Proteomes" id="UP001185863"/>
    </source>
</evidence>
<evidence type="ECO:0000256" key="4">
    <source>
        <dbReference type="ARBA" id="ARBA00048941"/>
    </source>
</evidence>
<evidence type="ECO:0000256" key="3">
    <source>
        <dbReference type="ARBA" id="ARBA00023033"/>
    </source>
</evidence>
<dbReference type="EC" id="1.14.13.227" evidence="1"/>
<dbReference type="InterPro" id="IPR012348">
    <property type="entry name" value="RNR-like"/>
</dbReference>
<protein>
    <recommendedName>
        <fullName evidence="1">propane 2-monooxygenase</fullName>
        <ecNumber evidence="1">1.14.13.227</ecNumber>
    </recommendedName>
</protein>
<evidence type="ECO:0000256" key="1">
    <source>
        <dbReference type="ARBA" id="ARBA00012710"/>
    </source>
</evidence>
<sequence>MTATTENTGSKQRSFPRIEFTDSEAGALEFPSSKSRTYSYFTPAKKRATMYEDVTVDVQPDPDRHLSQGWIYGFGNGPGGYPKEWTAAKSSNWHAFLDPNEEWDQTIFRNNSKVVHQVELCLSNAKRARVYDGWNTPWLTFISRNLGAWMHAENGLALHVFTSIQRSCPTNMINTAVAVNAAHKMRFAQDLALFNLDLSEATENFDGAAHKDVWQSAPEWQPTREVVERLTAVPDWCELLFASNIVFEQLVGSLFRSELVMQIAAGNGDYITPTIVGTGEHDYDRDLNYTRNLFRLLTRDPEVGEANKELFGTWLATWVPRCLDAARALQPIWSQPADKAVTFATSLDAATAKFRSLLEDLGLDIPKELDQ</sequence>
<comment type="caution">
    <text evidence="6">The sequence shown here is derived from an EMBL/GenBank/DDBJ whole genome shotgun (WGS) entry which is preliminary data.</text>
</comment>
<dbReference type="EMBL" id="JAWLUP010000111">
    <property type="protein sequence ID" value="MDV7267880.1"/>
    <property type="molecule type" value="Genomic_DNA"/>
</dbReference>
<dbReference type="Pfam" id="PF02332">
    <property type="entry name" value="Phenol_Hydrox"/>
    <property type="match status" value="1"/>
</dbReference>
<evidence type="ECO:0000313" key="6">
    <source>
        <dbReference type="EMBL" id="MDV7267880.1"/>
    </source>
</evidence>
<evidence type="ECO:0000256" key="5">
    <source>
        <dbReference type="SAM" id="MobiDB-lite"/>
    </source>
</evidence>
<dbReference type="Gene3D" id="1.10.620.20">
    <property type="entry name" value="Ribonucleotide Reductase, subunit A"/>
    <property type="match status" value="1"/>
</dbReference>
<keyword evidence="3 6" id="KW-0503">Monooxygenase</keyword>
<dbReference type="InterPro" id="IPR003430">
    <property type="entry name" value="Phenol_Hydrox"/>
</dbReference>
<proteinExistence type="predicted"/>
<evidence type="ECO:0000256" key="2">
    <source>
        <dbReference type="ARBA" id="ARBA00023002"/>
    </source>
</evidence>
<feature type="compositionally biased region" description="Polar residues" evidence="5">
    <location>
        <begin position="1"/>
        <end position="13"/>
    </location>
</feature>
<feature type="region of interest" description="Disordered" evidence="5">
    <location>
        <begin position="1"/>
        <end position="20"/>
    </location>
</feature>
<organism evidence="6 7">
    <name type="scientific">Rhodococcus oxybenzonivorans</name>
    <dbReference type="NCBI Taxonomy" id="1990687"/>
    <lineage>
        <taxon>Bacteria</taxon>
        <taxon>Bacillati</taxon>
        <taxon>Actinomycetota</taxon>
        <taxon>Actinomycetes</taxon>
        <taxon>Mycobacteriales</taxon>
        <taxon>Nocardiaceae</taxon>
        <taxon>Rhodococcus</taxon>
    </lineage>
</organism>
<dbReference type="RefSeq" id="WP_317743840.1">
    <property type="nucleotide sequence ID" value="NZ_JAWLUP010000111.1"/>
</dbReference>
<reference evidence="6" key="1">
    <citation type="submission" date="2023-10" db="EMBL/GenBank/DDBJ databases">
        <title>Development of a sustainable strategy for remediation of hydrocarbon-contaminated territories based on the waste exchange concept.</title>
        <authorList>
            <person name="Krivoruchko A."/>
        </authorList>
    </citation>
    <scope>NUCLEOTIDE SEQUENCE</scope>
    <source>
        <strain evidence="6">IEGM 68</strain>
    </source>
</reference>
<comment type="catalytic activity">
    <reaction evidence="4">
        <text>propane + NADH + O2 + H(+) = propan-2-ol + NAD(+) + H2O</text>
        <dbReference type="Rhea" id="RHEA:49992"/>
        <dbReference type="ChEBI" id="CHEBI:15377"/>
        <dbReference type="ChEBI" id="CHEBI:15378"/>
        <dbReference type="ChEBI" id="CHEBI:15379"/>
        <dbReference type="ChEBI" id="CHEBI:17824"/>
        <dbReference type="ChEBI" id="CHEBI:32879"/>
        <dbReference type="ChEBI" id="CHEBI:57540"/>
        <dbReference type="ChEBI" id="CHEBI:57945"/>
        <dbReference type="EC" id="1.14.13.227"/>
    </reaction>
</comment>
<dbReference type="Proteomes" id="UP001185863">
    <property type="component" value="Unassembled WGS sequence"/>
</dbReference>
<dbReference type="PIRSF" id="PIRSF000040">
    <property type="entry name" value="MMOH_comp"/>
    <property type="match status" value="1"/>
</dbReference>
<accession>A0AAE4V3U1</accession>
<gene>
    <name evidence="6" type="ORF">R4315_25495</name>
</gene>